<dbReference type="InterPro" id="IPR008577">
    <property type="entry name" value="DUF859"/>
</dbReference>
<feature type="region of interest" description="Disordered" evidence="1">
    <location>
        <begin position="628"/>
        <end position="665"/>
    </location>
</feature>
<reference evidence="2" key="1">
    <citation type="submission" date="2020-02" db="EMBL/GenBank/DDBJ databases">
        <title>Antibiotic resistance/susceptibility profiles of lactic acid-producing cocci isolated from the human vagina, and analysis of the genetic basis of atypical resistances.</title>
        <authorList>
            <person name="Sirichoat A."/>
            <person name="Florez A.B."/>
            <person name="Vazquez L."/>
            <person name="Buppasiri P."/>
            <person name="Panya M."/>
            <person name="Lulitanond V."/>
            <person name="Mayo B."/>
        </authorList>
    </citation>
    <scope>NUCLEOTIDE SEQUENCE</scope>
    <source>
        <strain evidence="2">VA01-10AN</strain>
    </source>
</reference>
<dbReference type="Pfam" id="PF05895">
    <property type="entry name" value="DUF859"/>
    <property type="match status" value="1"/>
</dbReference>
<dbReference type="CDD" id="cd22641">
    <property type="entry name" value="C24-like"/>
    <property type="match status" value="1"/>
</dbReference>
<evidence type="ECO:0000256" key="1">
    <source>
        <dbReference type="SAM" id="MobiDB-lite"/>
    </source>
</evidence>
<gene>
    <name evidence="2" type="ORF">G5T13_08335</name>
</gene>
<dbReference type="EMBL" id="JAAJBG010000016">
    <property type="protein sequence ID" value="NGG16609.1"/>
    <property type="molecule type" value="Genomic_DNA"/>
</dbReference>
<evidence type="ECO:0000313" key="2">
    <source>
        <dbReference type="EMBL" id="NGG16609.1"/>
    </source>
</evidence>
<dbReference type="CDD" id="cd19958">
    <property type="entry name" value="pyocin_knob"/>
    <property type="match status" value="1"/>
</dbReference>
<organism evidence="2">
    <name type="scientific">Streptococcus anginosus</name>
    <dbReference type="NCBI Taxonomy" id="1328"/>
    <lineage>
        <taxon>Bacteria</taxon>
        <taxon>Bacillati</taxon>
        <taxon>Bacillota</taxon>
        <taxon>Bacilli</taxon>
        <taxon>Lactobacillales</taxon>
        <taxon>Streptococcaceae</taxon>
        <taxon>Streptococcus</taxon>
        <taxon>Streptococcus anginosus group</taxon>
    </lineage>
</organism>
<proteinExistence type="predicted"/>
<evidence type="ECO:0008006" key="3">
    <source>
        <dbReference type="Google" id="ProtNLM"/>
    </source>
</evidence>
<sequence>MARATFSGAYGHNLQIEIVSGGNQQFIEGNYSIVNVQVRLIANGYVVLWGAAGKTLTINVGGATKQVSVNASITQGQNILIYAEKFQVPHNPDGTKSVYITARLDINQGNYGWGAAGINVPLPNIPRASTGSSANGTFGQPITLNISRHSNSFKHAIWVKFGTYDKKIAGDNIDTSFTWTPEMSMCNEIPNASSGYGTLTYITYSGGIEIGRNTQPVTLSVPDNIKPTLTGFTLTDTNTAAASVVPGEQAFIQILSNIKVNFGQMTGAYGSTITGYYAEIVGKNQSTTTQGGSLGIMNYSGNVTIRASVTDSRGRTSNTIERTVNILEYFAPILNISAARSGAQSSTLTITRNAKVAPLTVNGVQKNQMKLTFKVAKFGSNDYKVDTGSAGGTWTTVSSLVNSNANLQGEYAANSSWTVLGILEDKFTSSEFAVNVATEQVVLSYDRYGIGVGKIRERGALDVKGNTYIDGFLRHCIERSGNVSTNDLIEGGDAWTNKDTPNNDWGVLETFKIGNVSEKEATQRFTHRNGGKVWYRYRHYQTGNWTPWVVEGIDNFYPIGSIYQSTAPTNPTTFMGGVWERFGNGRVLVGVDEADADFNTANKTGGEKTHTLTIDEMPSHSHRQYVSANNGNDSIRRDWSSDGASKAYDQGMETGRAGGNRPHNNLQPYVTLYRWRRTA</sequence>
<dbReference type="RefSeq" id="WP_164232127.1">
    <property type="nucleotide sequence ID" value="NZ_JAAJBF010000013.1"/>
</dbReference>
<protein>
    <recommendedName>
        <fullName evidence="3">Phage structural protein</fullName>
    </recommendedName>
</protein>
<name>A0A6G4N071_STRAP</name>
<dbReference type="SUPFAM" id="SSF88874">
    <property type="entry name" value="Receptor-binding domain of short tail fibre protein gp12"/>
    <property type="match status" value="1"/>
</dbReference>
<comment type="caution">
    <text evidence="2">The sequence shown here is derived from an EMBL/GenBank/DDBJ whole genome shotgun (WGS) entry which is preliminary data.</text>
</comment>
<dbReference type="AlphaFoldDB" id="A0A6G4N071"/>
<accession>A0A6G4N071</accession>